<feature type="transmembrane region" description="Helical" evidence="1">
    <location>
        <begin position="20"/>
        <end position="41"/>
    </location>
</feature>
<dbReference type="RefSeq" id="WP_305162123.1">
    <property type="nucleotide sequence ID" value="NZ_JAUUTW010000032.1"/>
</dbReference>
<name>A0AA90P586_9BACI</name>
<sequence>MGKGYYLDGHAPDMLFFGKMGILEFIILNYPYIYFALAVALEKRRINQAAYFLSWEIG</sequence>
<accession>A0AA90P586</accession>
<reference evidence="2" key="1">
    <citation type="submission" date="2023-07" db="EMBL/GenBank/DDBJ databases">
        <title>Murine gut Bacillus species.</title>
        <authorList>
            <person name="Gutman E."/>
            <person name="Hashuel R."/>
            <person name="Litvak Y."/>
        </authorList>
    </citation>
    <scope>NUCLEOTIDE SEQUENCE</scope>
    <source>
        <strain evidence="2">RU293</strain>
    </source>
</reference>
<evidence type="ECO:0000313" key="2">
    <source>
        <dbReference type="EMBL" id="MDP1453819.1"/>
    </source>
</evidence>
<comment type="caution">
    <text evidence="2">The sequence shown here is derived from an EMBL/GenBank/DDBJ whole genome shotgun (WGS) entry which is preliminary data.</text>
</comment>
<keyword evidence="1" id="KW-0472">Membrane</keyword>
<dbReference type="EMBL" id="JAUUTW010000032">
    <property type="protein sequence ID" value="MDP1453819.1"/>
    <property type="molecule type" value="Genomic_DNA"/>
</dbReference>
<keyword evidence="1" id="KW-0812">Transmembrane</keyword>
<evidence type="ECO:0000313" key="3">
    <source>
        <dbReference type="Proteomes" id="UP001178275"/>
    </source>
</evidence>
<evidence type="ECO:0000256" key="1">
    <source>
        <dbReference type="SAM" id="Phobius"/>
    </source>
</evidence>
<dbReference type="Proteomes" id="UP001178275">
    <property type="component" value="Unassembled WGS sequence"/>
</dbReference>
<organism evidence="2 3">
    <name type="scientific">Peribacillus frigoritolerans</name>
    <dbReference type="NCBI Taxonomy" id="450367"/>
    <lineage>
        <taxon>Bacteria</taxon>
        <taxon>Bacillati</taxon>
        <taxon>Bacillota</taxon>
        <taxon>Bacilli</taxon>
        <taxon>Bacillales</taxon>
        <taxon>Bacillaceae</taxon>
        <taxon>Peribacillus</taxon>
    </lineage>
</organism>
<protein>
    <submittedName>
        <fullName evidence="2">Uncharacterized protein</fullName>
    </submittedName>
</protein>
<dbReference type="AlphaFoldDB" id="A0AA90P586"/>
<proteinExistence type="predicted"/>
<keyword evidence="1" id="KW-1133">Transmembrane helix</keyword>
<gene>
    <name evidence="2" type="ORF">Q8G36_22985</name>
</gene>